<evidence type="ECO:0000256" key="4">
    <source>
        <dbReference type="ARBA" id="ARBA00023163"/>
    </source>
</evidence>
<dbReference type="GO" id="GO:0016987">
    <property type="term" value="F:sigma factor activity"/>
    <property type="evidence" value="ECO:0007669"/>
    <property type="project" value="UniProtKB-KW"/>
</dbReference>
<dbReference type="InterPro" id="IPR036388">
    <property type="entry name" value="WH-like_DNA-bd_sf"/>
</dbReference>
<dbReference type="Pfam" id="PF08281">
    <property type="entry name" value="Sigma70_r4_2"/>
    <property type="match status" value="1"/>
</dbReference>
<keyword evidence="3" id="KW-0731">Sigma factor</keyword>
<dbReference type="InterPro" id="IPR007627">
    <property type="entry name" value="RNA_pol_sigma70_r2"/>
</dbReference>
<dbReference type="CDD" id="cd06171">
    <property type="entry name" value="Sigma70_r4"/>
    <property type="match status" value="1"/>
</dbReference>
<dbReference type="InterPro" id="IPR014284">
    <property type="entry name" value="RNA_pol_sigma-70_dom"/>
</dbReference>
<dbReference type="InterPro" id="IPR013249">
    <property type="entry name" value="RNA_pol_sigma70_r4_t2"/>
</dbReference>
<dbReference type="SUPFAM" id="SSF88946">
    <property type="entry name" value="Sigma2 domain of RNA polymerase sigma factors"/>
    <property type="match status" value="1"/>
</dbReference>
<dbReference type="GO" id="GO:0006352">
    <property type="term" value="P:DNA-templated transcription initiation"/>
    <property type="evidence" value="ECO:0007669"/>
    <property type="project" value="InterPro"/>
</dbReference>
<evidence type="ECO:0000259" key="5">
    <source>
        <dbReference type="Pfam" id="PF04542"/>
    </source>
</evidence>
<comment type="similarity">
    <text evidence="1">Belongs to the sigma-70 factor family. ECF subfamily.</text>
</comment>
<reference evidence="8" key="1">
    <citation type="submission" date="2018-11" db="EMBL/GenBank/DDBJ databases">
        <title>Complete genome sequence of Paenibacillus sp. ML311-T8.</title>
        <authorList>
            <person name="Nam Y.-D."/>
            <person name="Kang J."/>
            <person name="Chung W.-H."/>
            <person name="Park Y.S."/>
        </authorList>
    </citation>
    <scope>NUCLEOTIDE SEQUENCE [LARGE SCALE GENOMIC DNA]</scope>
    <source>
        <strain evidence="8">ML311-T8</strain>
    </source>
</reference>
<proteinExistence type="inferred from homology"/>
<evidence type="ECO:0000256" key="1">
    <source>
        <dbReference type="ARBA" id="ARBA00010641"/>
    </source>
</evidence>
<evidence type="ECO:0000256" key="3">
    <source>
        <dbReference type="ARBA" id="ARBA00023082"/>
    </source>
</evidence>
<keyword evidence="2" id="KW-0805">Transcription regulation</keyword>
<dbReference type="NCBIfam" id="TIGR02937">
    <property type="entry name" value="sigma70-ECF"/>
    <property type="match status" value="1"/>
</dbReference>
<gene>
    <name evidence="7" type="ORF">EHS13_04110</name>
</gene>
<dbReference type="Pfam" id="PF04542">
    <property type="entry name" value="Sigma70_r2"/>
    <property type="match status" value="1"/>
</dbReference>
<dbReference type="InterPro" id="IPR013325">
    <property type="entry name" value="RNA_pol_sigma_r2"/>
</dbReference>
<keyword evidence="8" id="KW-1185">Reference proteome</keyword>
<dbReference type="AlphaFoldDB" id="A0A6B8RDZ7"/>
<keyword evidence="4" id="KW-0804">Transcription</keyword>
<protein>
    <submittedName>
        <fullName evidence="7">RNA polymerase sigma factor</fullName>
    </submittedName>
</protein>
<dbReference type="Proteomes" id="UP000426246">
    <property type="component" value="Chromosome"/>
</dbReference>
<dbReference type="KEGG" id="ppsc:EHS13_04110"/>
<dbReference type="GO" id="GO:0003677">
    <property type="term" value="F:DNA binding"/>
    <property type="evidence" value="ECO:0007669"/>
    <property type="project" value="InterPro"/>
</dbReference>
<dbReference type="RefSeq" id="WP_155699146.1">
    <property type="nucleotide sequence ID" value="NZ_CP034235.1"/>
</dbReference>
<dbReference type="EMBL" id="CP034235">
    <property type="protein sequence ID" value="QGQ94147.1"/>
    <property type="molecule type" value="Genomic_DNA"/>
</dbReference>
<dbReference type="Gene3D" id="1.10.1740.10">
    <property type="match status" value="1"/>
</dbReference>
<accession>A0A6B8RDZ7</accession>
<dbReference type="SUPFAM" id="SSF88659">
    <property type="entry name" value="Sigma3 and sigma4 domains of RNA polymerase sigma factors"/>
    <property type="match status" value="1"/>
</dbReference>
<evidence type="ECO:0000259" key="6">
    <source>
        <dbReference type="Pfam" id="PF08281"/>
    </source>
</evidence>
<dbReference type="OrthoDB" id="9794508at2"/>
<name>A0A6B8RDZ7_9BACL</name>
<sequence length="179" mass="20889">MDLDYLEHMNTIEIPQLKDIMEFYGEDIWNYAYFITKNHSLADDIAQEVFFKAYKHIATFRGGSSLKTWLLKITRNTALSFLKLAFVRKVSLVGFIFNSGTSPSPESQFFAQFQLDEMWSIVMSLPIKFREVLILHAHYELSMEEISSTLDISIGTVKSRLNRARSKSIKQLKEREIYE</sequence>
<evidence type="ECO:0000313" key="8">
    <source>
        <dbReference type="Proteomes" id="UP000426246"/>
    </source>
</evidence>
<dbReference type="InterPro" id="IPR013324">
    <property type="entry name" value="RNA_pol_sigma_r3/r4-like"/>
</dbReference>
<evidence type="ECO:0000256" key="2">
    <source>
        <dbReference type="ARBA" id="ARBA00023015"/>
    </source>
</evidence>
<evidence type="ECO:0000313" key="7">
    <source>
        <dbReference type="EMBL" id="QGQ94147.1"/>
    </source>
</evidence>
<dbReference type="Gene3D" id="1.10.10.10">
    <property type="entry name" value="Winged helix-like DNA-binding domain superfamily/Winged helix DNA-binding domain"/>
    <property type="match status" value="1"/>
</dbReference>
<dbReference type="PANTHER" id="PTHR43133:SF46">
    <property type="entry name" value="RNA POLYMERASE SIGMA-70 FACTOR ECF SUBFAMILY"/>
    <property type="match status" value="1"/>
</dbReference>
<feature type="domain" description="RNA polymerase sigma-70 region 2" evidence="5">
    <location>
        <begin position="24"/>
        <end position="83"/>
    </location>
</feature>
<feature type="domain" description="RNA polymerase sigma factor 70 region 4 type 2" evidence="6">
    <location>
        <begin position="117"/>
        <end position="167"/>
    </location>
</feature>
<organism evidence="7 8">
    <name type="scientific">Paenibacillus psychroresistens</name>
    <dbReference type="NCBI Taxonomy" id="1778678"/>
    <lineage>
        <taxon>Bacteria</taxon>
        <taxon>Bacillati</taxon>
        <taxon>Bacillota</taxon>
        <taxon>Bacilli</taxon>
        <taxon>Bacillales</taxon>
        <taxon>Paenibacillaceae</taxon>
        <taxon>Paenibacillus</taxon>
    </lineage>
</organism>
<dbReference type="PANTHER" id="PTHR43133">
    <property type="entry name" value="RNA POLYMERASE ECF-TYPE SIGMA FACTO"/>
    <property type="match status" value="1"/>
</dbReference>
<dbReference type="InterPro" id="IPR039425">
    <property type="entry name" value="RNA_pol_sigma-70-like"/>
</dbReference>